<evidence type="ECO:0000256" key="3">
    <source>
        <dbReference type="ARBA" id="ARBA00022475"/>
    </source>
</evidence>
<evidence type="ECO:0000256" key="11">
    <source>
        <dbReference type="ARBA" id="ARBA00023157"/>
    </source>
</evidence>
<dbReference type="EMBL" id="JBBCAQ010000038">
    <property type="protein sequence ID" value="KAK7571930.1"/>
    <property type="molecule type" value="Genomic_DNA"/>
</dbReference>
<evidence type="ECO:0000256" key="4">
    <source>
        <dbReference type="ARBA" id="ARBA00022614"/>
    </source>
</evidence>
<dbReference type="Pfam" id="PF13855">
    <property type="entry name" value="LRR_8"/>
    <property type="match status" value="1"/>
</dbReference>
<keyword evidence="6 15" id="KW-0732">Signal</keyword>
<evidence type="ECO:0000256" key="5">
    <source>
        <dbReference type="ARBA" id="ARBA00022692"/>
    </source>
</evidence>
<evidence type="ECO:0000256" key="1">
    <source>
        <dbReference type="ARBA" id="ARBA00004162"/>
    </source>
</evidence>
<dbReference type="InterPro" id="IPR051432">
    <property type="entry name" value="KCNMA1_auxiliary"/>
</dbReference>
<proteinExistence type="predicted"/>
<keyword evidence="4" id="KW-0433">Leucine-rich repeat</keyword>
<sequence length="325" mass="36918">MTPPGIFFIVCALLATVNSIIGEETCRQYKSRGYLTADCAEKRLSKLPSDLKSDTEVLDLSYNLIRELYNNTFSCCTSIQFLYLQGNAIYEVASHVFAPLSSLQVLDLNRNVLGEIPKNLPSSLQRLYIDENPPIFKNEPVLEISSLTSLTVLTSSSQKLQVFPRFDGVIPNLIELNVSNNAFKFITPQDLAPLCQLQFLRVSGEKLFTDREYQCDCLRFQKWVEDFKINVDTKVTCSTEKPEACILEHTNETLQIREKCLSELSARKLPYKLMIGSGIIAVILCIGILLYIRHRRRKRNKSKTVGGQNSRTPSVKYDNKTLEEK</sequence>
<keyword evidence="3" id="KW-1003">Cell membrane</keyword>
<evidence type="ECO:0000313" key="16">
    <source>
        <dbReference type="EMBL" id="KAK7571930.1"/>
    </source>
</evidence>
<dbReference type="GO" id="GO:0034220">
    <property type="term" value="P:monoatomic ion transmembrane transport"/>
    <property type="evidence" value="ECO:0007669"/>
    <property type="project" value="UniProtKB-KW"/>
</dbReference>
<dbReference type="SMART" id="SM00369">
    <property type="entry name" value="LRR_TYP"/>
    <property type="match status" value="4"/>
</dbReference>
<dbReference type="InterPro" id="IPR003591">
    <property type="entry name" value="Leu-rich_rpt_typical-subtyp"/>
</dbReference>
<name>A0AAN9T6U0_9HEMI</name>
<accession>A0AAN9T6U0</accession>
<organism evidence="16 17">
    <name type="scientific">Parthenolecanium corni</name>
    <dbReference type="NCBI Taxonomy" id="536013"/>
    <lineage>
        <taxon>Eukaryota</taxon>
        <taxon>Metazoa</taxon>
        <taxon>Ecdysozoa</taxon>
        <taxon>Arthropoda</taxon>
        <taxon>Hexapoda</taxon>
        <taxon>Insecta</taxon>
        <taxon>Pterygota</taxon>
        <taxon>Neoptera</taxon>
        <taxon>Paraneoptera</taxon>
        <taxon>Hemiptera</taxon>
        <taxon>Sternorrhyncha</taxon>
        <taxon>Coccoidea</taxon>
        <taxon>Coccidae</taxon>
        <taxon>Parthenolecanium</taxon>
    </lineage>
</organism>
<feature type="compositionally biased region" description="Polar residues" evidence="13">
    <location>
        <begin position="303"/>
        <end position="313"/>
    </location>
</feature>
<dbReference type="SUPFAM" id="SSF52058">
    <property type="entry name" value="L domain-like"/>
    <property type="match status" value="1"/>
</dbReference>
<evidence type="ECO:0000313" key="17">
    <source>
        <dbReference type="Proteomes" id="UP001367676"/>
    </source>
</evidence>
<dbReference type="Proteomes" id="UP001367676">
    <property type="component" value="Unassembled WGS sequence"/>
</dbReference>
<dbReference type="GO" id="GO:0005886">
    <property type="term" value="C:plasma membrane"/>
    <property type="evidence" value="ECO:0007669"/>
    <property type="project" value="UniProtKB-SubCell"/>
</dbReference>
<evidence type="ECO:0000256" key="7">
    <source>
        <dbReference type="ARBA" id="ARBA00022737"/>
    </source>
</evidence>
<evidence type="ECO:0000256" key="8">
    <source>
        <dbReference type="ARBA" id="ARBA00022989"/>
    </source>
</evidence>
<keyword evidence="10 14" id="KW-0472">Membrane</keyword>
<dbReference type="InterPro" id="IPR032675">
    <property type="entry name" value="LRR_dom_sf"/>
</dbReference>
<evidence type="ECO:0000256" key="13">
    <source>
        <dbReference type="SAM" id="MobiDB-lite"/>
    </source>
</evidence>
<feature type="region of interest" description="Disordered" evidence="13">
    <location>
        <begin position="301"/>
        <end position="325"/>
    </location>
</feature>
<keyword evidence="9" id="KW-0406">Ion transport</keyword>
<keyword evidence="2" id="KW-0813">Transport</keyword>
<evidence type="ECO:0000256" key="12">
    <source>
        <dbReference type="ARBA" id="ARBA00023303"/>
    </source>
</evidence>
<keyword evidence="11" id="KW-1015">Disulfide bond</keyword>
<gene>
    <name evidence="16" type="ORF">V9T40_014402</name>
</gene>
<keyword evidence="7" id="KW-0677">Repeat</keyword>
<dbReference type="PANTHER" id="PTHR46473:SF23">
    <property type="entry name" value="GH08155P"/>
    <property type="match status" value="1"/>
</dbReference>
<evidence type="ECO:0000256" key="15">
    <source>
        <dbReference type="SAM" id="SignalP"/>
    </source>
</evidence>
<evidence type="ECO:0000256" key="9">
    <source>
        <dbReference type="ARBA" id="ARBA00023065"/>
    </source>
</evidence>
<feature type="chain" id="PRO_5042864901" evidence="15">
    <location>
        <begin position="23"/>
        <end position="325"/>
    </location>
</feature>
<comment type="caution">
    <text evidence="16">The sequence shown here is derived from an EMBL/GenBank/DDBJ whole genome shotgun (WGS) entry which is preliminary data.</text>
</comment>
<evidence type="ECO:0000256" key="14">
    <source>
        <dbReference type="SAM" id="Phobius"/>
    </source>
</evidence>
<keyword evidence="12" id="KW-0407">Ion channel</keyword>
<dbReference type="InterPro" id="IPR001611">
    <property type="entry name" value="Leu-rich_rpt"/>
</dbReference>
<feature type="transmembrane region" description="Helical" evidence="14">
    <location>
        <begin position="269"/>
        <end position="292"/>
    </location>
</feature>
<reference evidence="16 17" key="1">
    <citation type="submission" date="2024-03" db="EMBL/GenBank/DDBJ databases">
        <title>Adaptation during the transition from Ophiocordyceps entomopathogen to insect associate is accompanied by gene loss and intensified selection.</title>
        <authorList>
            <person name="Ward C.M."/>
            <person name="Onetto C.A."/>
            <person name="Borneman A.R."/>
        </authorList>
    </citation>
    <scope>NUCLEOTIDE SEQUENCE [LARGE SCALE GENOMIC DNA]</scope>
    <source>
        <strain evidence="16">AWRI1</strain>
        <tissue evidence="16">Single Adult Female</tissue>
    </source>
</reference>
<protein>
    <submittedName>
        <fullName evidence="16">Uncharacterized protein</fullName>
    </submittedName>
</protein>
<evidence type="ECO:0000256" key="10">
    <source>
        <dbReference type="ARBA" id="ARBA00023136"/>
    </source>
</evidence>
<keyword evidence="8 14" id="KW-1133">Transmembrane helix</keyword>
<feature type="signal peptide" evidence="15">
    <location>
        <begin position="1"/>
        <end position="22"/>
    </location>
</feature>
<evidence type="ECO:0000256" key="6">
    <source>
        <dbReference type="ARBA" id="ARBA00022729"/>
    </source>
</evidence>
<evidence type="ECO:0000256" key="2">
    <source>
        <dbReference type="ARBA" id="ARBA00022448"/>
    </source>
</evidence>
<keyword evidence="17" id="KW-1185">Reference proteome</keyword>
<comment type="subcellular location">
    <subcellularLocation>
        <location evidence="1">Cell membrane</location>
        <topology evidence="1">Single-pass membrane protein</topology>
    </subcellularLocation>
</comment>
<dbReference type="AlphaFoldDB" id="A0AAN9T6U0"/>
<keyword evidence="5 14" id="KW-0812">Transmembrane</keyword>
<dbReference type="Pfam" id="PF00560">
    <property type="entry name" value="LRR_1"/>
    <property type="match status" value="1"/>
</dbReference>
<dbReference type="Gene3D" id="3.80.10.10">
    <property type="entry name" value="Ribonuclease Inhibitor"/>
    <property type="match status" value="2"/>
</dbReference>
<dbReference type="PANTHER" id="PTHR46473">
    <property type="entry name" value="GH08155P"/>
    <property type="match status" value="1"/>
</dbReference>